<dbReference type="Gene3D" id="3.40.50.2300">
    <property type="match status" value="1"/>
</dbReference>
<feature type="modified residue" description="4-aspartylphosphate" evidence="3">
    <location>
        <position position="742"/>
    </location>
</feature>
<dbReference type="InterPro" id="IPR001789">
    <property type="entry name" value="Sig_transdc_resp-reg_receiver"/>
</dbReference>
<dbReference type="PROSITE" id="PS50110">
    <property type="entry name" value="RESPONSE_REGULATORY"/>
    <property type="match status" value="1"/>
</dbReference>
<feature type="compositionally biased region" description="Basic and acidic residues" evidence="4">
    <location>
        <begin position="885"/>
        <end position="894"/>
    </location>
</feature>
<feature type="region of interest" description="Disordered" evidence="4">
    <location>
        <begin position="617"/>
        <end position="653"/>
    </location>
</feature>
<evidence type="ECO:0000313" key="8">
    <source>
        <dbReference type="Proteomes" id="UP000253551"/>
    </source>
</evidence>
<evidence type="ECO:0000256" key="5">
    <source>
        <dbReference type="SAM" id="Phobius"/>
    </source>
</evidence>
<keyword evidence="2" id="KW-0902">Two-component regulatory system</keyword>
<dbReference type="EMBL" id="PJQM01002238">
    <property type="protein sequence ID" value="RCH97005.1"/>
    <property type="molecule type" value="Genomic_DNA"/>
</dbReference>
<keyword evidence="1 3" id="KW-0597">Phosphoprotein</keyword>
<feature type="region of interest" description="Disordered" evidence="4">
    <location>
        <begin position="868"/>
        <end position="894"/>
    </location>
</feature>
<dbReference type="AlphaFoldDB" id="A0A367K4E0"/>
<dbReference type="GO" id="GO:0000156">
    <property type="term" value="F:phosphorelay response regulator activity"/>
    <property type="evidence" value="ECO:0007669"/>
    <property type="project" value="UniProtKB-ARBA"/>
</dbReference>
<comment type="caution">
    <text evidence="7">The sequence shown here is derived from an EMBL/GenBank/DDBJ whole genome shotgun (WGS) entry which is preliminary data.</text>
</comment>
<dbReference type="FunFam" id="3.40.50.2300:FF:000146">
    <property type="entry name" value="Putative two-component response regulator SSK1p"/>
    <property type="match status" value="1"/>
</dbReference>
<proteinExistence type="predicted"/>
<dbReference type="Proteomes" id="UP000253551">
    <property type="component" value="Unassembled WGS sequence"/>
</dbReference>
<dbReference type="STRING" id="4846.A0A367K4E0"/>
<organism evidence="7 8">
    <name type="scientific">Rhizopus stolonifer</name>
    <name type="common">Rhizopus nigricans</name>
    <dbReference type="NCBI Taxonomy" id="4846"/>
    <lineage>
        <taxon>Eukaryota</taxon>
        <taxon>Fungi</taxon>
        <taxon>Fungi incertae sedis</taxon>
        <taxon>Mucoromycota</taxon>
        <taxon>Mucoromycotina</taxon>
        <taxon>Mucoromycetes</taxon>
        <taxon>Mucorales</taxon>
        <taxon>Mucorineae</taxon>
        <taxon>Rhizopodaceae</taxon>
        <taxon>Rhizopus</taxon>
    </lineage>
</organism>
<evidence type="ECO:0000256" key="4">
    <source>
        <dbReference type="SAM" id="MobiDB-lite"/>
    </source>
</evidence>
<gene>
    <name evidence="7" type="primary">SSK1_3</name>
    <name evidence="7" type="ORF">CU098_003217</name>
</gene>
<evidence type="ECO:0000313" key="7">
    <source>
        <dbReference type="EMBL" id="RCH97005.1"/>
    </source>
</evidence>
<dbReference type="PANTHER" id="PTHR45339">
    <property type="entry name" value="HYBRID SIGNAL TRANSDUCTION HISTIDINE KINASE J"/>
    <property type="match status" value="1"/>
</dbReference>
<evidence type="ECO:0000259" key="6">
    <source>
        <dbReference type="PROSITE" id="PS50110"/>
    </source>
</evidence>
<dbReference type="SMART" id="SM00448">
    <property type="entry name" value="REC"/>
    <property type="match status" value="1"/>
</dbReference>
<dbReference type="SUPFAM" id="SSF52172">
    <property type="entry name" value="CheY-like"/>
    <property type="match status" value="1"/>
</dbReference>
<feature type="domain" description="Response regulatory" evidence="6">
    <location>
        <begin position="693"/>
        <end position="820"/>
    </location>
</feature>
<reference evidence="7 8" key="1">
    <citation type="journal article" date="2018" name="G3 (Bethesda)">
        <title>Phylogenetic and Phylogenomic Definition of Rhizopus Species.</title>
        <authorList>
            <person name="Gryganskyi A.P."/>
            <person name="Golan J."/>
            <person name="Dolatabadi S."/>
            <person name="Mondo S."/>
            <person name="Robb S."/>
            <person name="Idnurm A."/>
            <person name="Muszewska A."/>
            <person name="Steczkiewicz K."/>
            <person name="Masonjones S."/>
            <person name="Liao H.L."/>
            <person name="Gajdeczka M.T."/>
            <person name="Anike F."/>
            <person name="Vuek A."/>
            <person name="Anishchenko I.M."/>
            <person name="Voigt K."/>
            <person name="de Hoog G.S."/>
            <person name="Smith M.E."/>
            <person name="Heitman J."/>
            <person name="Vilgalys R."/>
            <person name="Stajich J.E."/>
        </authorList>
    </citation>
    <scope>NUCLEOTIDE SEQUENCE [LARGE SCALE GENOMIC DNA]</scope>
    <source>
        <strain evidence="7 8">LSU 92-RS-03</strain>
    </source>
</reference>
<keyword evidence="5" id="KW-0812">Transmembrane</keyword>
<dbReference type="CDD" id="cd17546">
    <property type="entry name" value="REC_hyHK_CKI1_RcsC-like"/>
    <property type="match status" value="1"/>
</dbReference>
<accession>A0A367K4E0</accession>
<name>A0A367K4E0_RHIST</name>
<feature type="transmembrane region" description="Helical" evidence="5">
    <location>
        <begin position="41"/>
        <end position="59"/>
    </location>
</feature>
<dbReference type="Pfam" id="PF00072">
    <property type="entry name" value="Response_reg"/>
    <property type="match status" value="1"/>
</dbReference>
<keyword evidence="5" id="KW-1133">Transmembrane helix</keyword>
<keyword evidence="8" id="KW-1185">Reference proteome</keyword>
<dbReference type="InterPro" id="IPR011006">
    <property type="entry name" value="CheY-like_superfamily"/>
</dbReference>
<evidence type="ECO:0000256" key="1">
    <source>
        <dbReference type="ARBA" id="ARBA00022553"/>
    </source>
</evidence>
<keyword evidence="5" id="KW-0472">Membrane</keyword>
<feature type="transmembrane region" description="Helical" evidence="5">
    <location>
        <begin position="66"/>
        <end position="90"/>
    </location>
</feature>
<dbReference type="OrthoDB" id="21225at2759"/>
<evidence type="ECO:0000256" key="3">
    <source>
        <dbReference type="PROSITE-ProRule" id="PRU00169"/>
    </source>
</evidence>
<protein>
    <submittedName>
        <fullName evidence="7">Ssk1 response regulator receiver</fullName>
    </submittedName>
</protein>
<dbReference type="PANTHER" id="PTHR45339:SF1">
    <property type="entry name" value="HYBRID SIGNAL TRANSDUCTION HISTIDINE KINASE J"/>
    <property type="match status" value="1"/>
</dbReference>
<evidence type="ECO:0000256" key="2">
    <source>
        <dbReference type="ARBA" id="ARBA00023012"/>
    </source>
</evidence>
<sequence>MNRPKLANLTAHKKREEEEKKRAFEIRLCSSEPAHSIKKEISVLLIAAIVLLDLSYVSLWQTMIRVVFILVWFKLSIEWVFTFAILLVIFAHDDAWSYKFVPFANALLIYFAERILNATQKAGKEQTAHQQEVVDKAIEDYTKQKRQSLVDTAEDISSVSSMIMDTLEQFAPPSVLSSTYELLSACSMAVPITTISAINTAVKQTRYIGSRLQALSDRLRDDKESTVHESFDVGEFVQNIGDALAGLSAKLDIHFIVYHMDNGLHYTHIMGDEAGTRHAIIHLLRDVFEGCTPGACIELGLNLVSLGESRVKVIFDILQTASPAIPAGLSSVLLIPNRQITQQLIHYIGGKLTTEETTEPNKARIQVVLETYLGKMGDQQLLLIEKPSQILEKQLENVQFSNEPTLKDLTTFIASLKGVRLVLHAAEKSIFAKHLTSSLTNWNADISHLPLASNYDTTTPRLPQRGQIPSSAAQEDHIHATPPAFILIDDDAFLLEKKLREFRDLQPRKKRPSNENILHQGTTLGVIYFTSLSNYKRVRDTIQWFSTQSFRYPRVVVVPKPAGPRRFLTALHTAWINAVVEPQFVPIATSPLSPFMTSPQTDSTSFVTPALMFTPRGFSPKRQSPEERGHYFTPRNNVTSPFKEKRHRSHSNVKTPPVFVKEEIKAKPKMNFNISNRKRKEKKVSSHSSPPITVLIVEDNRINQAILSTWMKKHGIKFSVASDGKEAVEKWRGGGFHLILMDIQLPVMDGIQATKTIRDLEREQKIGVLASNFQSPVIIVALTASSLESDRRSALAAGCNDFLTKPLSLEWLDKKIMEWGCMQALIDFEGWKKWRKKKSQIIEEKGNNEEKILVERTQILRDTNRGIILSGSSQSNKPIDSIPKQLEERDKDNE</sequence>